<dbReference type="InterPro" id="IPR011990">
    <property type="entry name" value="TPR-like_helical_dom_sf"/>
</dbReference>
<dbReference type="AlphaFoldDB" id="A0A9W9H599"/>
<organism evidence="1 2">
    <name type="scientific">Penicillium bovifimosum</name>
    <dbReference type="NCBI Taxonomy" id="126998"/>
    <lineage>
        <taxon>Eukaryota</taxon>
        <taxon>Fungi</taxon>
        <taxon>Dikarya</taxon>
        <taxon>Ascomycota</taxon>
        <taxon>Pezizomycotina</taxon>
        <taxon>Eurotiomycetes</taxon>
        <taxon>Eurotiomycetidae</taxon>
        <taxon>Eurotiales</taxon>
        <taxon>Aspergillaceae</taxon>
        <taxon>Penicillium</taxon>
    </lineage>
</organism>
<reference evidence="1" key="2">
    <citation type="journal article" date="2023" name="IMA Fungus">
        <title>Comparative genomic study of the Penicillium genus elucidates a diverse pangenome and 15 lateral gene transfer events.</title>
        <authorList>
            <person name="Petersen C."/>
            <person name="Sorensen T."/>
            <person name="Nielsen M.R."/>
            <person name="Sondergaard T.E."/>
            <person name="Sorensen J.L."/>
            <person name="Fitzpatrick D.A."/>
            <person name="Frisvad J.C."/>
            <person name="Nielsen K.L."/>
        </authorList>
    </citation>
    <scope>NUCLEOTIDE SEQUENCE</scope>
    <source>
        <strain evidence="1">IBT 22155</strain>
    </source>
</reference>
<name>A0A9W9H599_9EURO</name>
<sequence length="791" mass="89993">MQSHLTRRVFRAIINNEPLRYSQCHRTRLLHTITPARVRTAIPGLPYTSRRNIFVFTSDPERTPTTLPSEKGLKPMADLMRALKDRSRTPPADILAKAFQTFFTMRLENPMLISHFQARALIVTFKHLRSQQDEMEESDWQNVFSTENLEKVLDVLSESECAPQAREVVMNLARYAYQELNLDHGFGPGKISRPALSLYINILAMNGNPEDARHTLLKFWGQMSKVTPSPWLTILKGFAMKNDLRQVRKIVDEWGNHGNKFDQASHEELVKFLIDHNQLKAAQTVYDYPIADGSQPSMAASEALIKHYLLNSRLESAEGIFNSLPDEPNEETASIILLMAAAKGSNASALAQKVDSWTAKNPQIKEAITIDIVNDLLQYANALQNPQLASDFMTLADQWGLIPDSQTYILQLESRIQAGDVEQTLKVLEEDVDATSLTSDNLPVANKLIAMLCRSEEKDALFNQISSLLDPLFQDNVHLESATIAALTHMLLYRHDLEAVSELLRPRLGSYSDEEKIPIRDALAEFITDKTQSDTDAWNAYELLKIAFPETPVSIRTKIMTSFFNRHRSDLAVLVFGHMRQADEPSRRPRQDTYARCFQGLARTADATNLELVHNMLKLDLEVDLNTRIQNGLMMAYAACEMPEKSMEIFRQILQSEEGPCHKTITIFFKACQKHHNGAQEAIKMMSKVKKLEITMNRPLYSAYMEALAAQCEFDLAVEAIRNMEAETGMAPTSNTIGLFYNAIPYQYWKDEVEKWASQTYPEHWDHLMKMKRVEREEGLEFEGISNDVSV</sequence>
<dbReference type="Proteomes" id="UP001149079">
    <property type="component" value="Unassembled WGS sequence"/>
</dbReference>
<evidence type="ECO:0000313" key="1">
    <source>
        <dbReference type="EMBL" id="KAJ5138917.1"/>
    </source>
</evidence>
<evidence type="ECO:0000313" key="2">
    <source>
        <dbReference type="Proteomes" id="UP001149079"/>
    </source>
</evidence>
<dbReference type="InterPro" id="IPR050667">
    <property type="entry name" value="PPR-containing_protein"/>
</dbReference>
<dbReference type="PANTHER" id="PTHR47939:SF5">
    <property type="entry name" value="PENTACOTRIPEPTIDE-REPEAT REGION OF PRORP DOMAIN-CONTAINING PROTEIN"/>
    <property type="match status" value="1"/>
</dbReference>
<keyword evidence="2" id="KW-1185">Reference proteome</keyword>
<dbReference type="RefSeq" id="XP_056523566.1">
    <property type="nucleotide sequence ID" value="XM_056664509.1"/>
</dbReference>
<dbReference type="GeneID" id="81403679"/>
<accession>A0A9W9H599</accession>
<dbReference type="PANTHER" id="PTHR47939">
    <property type="entry name" value="MEMBRANE-ASSOCIATED SALT-INDUCIBLE PROTEIN-LIKE"/>
    <property type="match status" value="1"/>
</dbReference>
<dbReference type="OrthoDB" id="185373at2759"/>
<protein>
    <submittedName>
        <fullName evidence="1">Tetratricopeptide-like helical</fullName>
    </submittedName>
</protein>
<comment type="caution">
    <text evidence="1">The sequence shown here is derived from an EMBL/GenBank/DDBJ whole genome shotgun (WGS) entry which is preliminary data.</text>
</comment>
<reference evidence="1" key="1">
    <citation type="submission" date="2022-11" db="EMBL/GenBank/DDBJ databases">
        <authorList>
            <person name="Petersen C."/>
        </authorList>
    </citation>
    <scope>NUCLEOTIDE SEQUENCE</scope>
    <source>
        <strain evidence="1">IBT 22155</strain>
    </source>
</reference>
<dbReference type="EMBL" id="JAPQKL010000003">
    <property type="protein sequence ID" value="KAJ5138917.1"/>
    <property type="molecule type" value="Genomic_DNA"/>
</dbReference>
<dbReference type="Gene3D" id="1.25.40.10">
    <property type="entry name" value="Tetratricopeptide repeat domain"/>
    <property type="match status" value="2"/>
</dbReference>
<proteinExistence type="predicted"/>
<gene>
    <name evidence="1" type="ORF">N7515_003765</name>
</gene>